<protein>
    <recommendedName>
        <fullName evidence="3">RAP domain-containing protein</fullName>
    </recommendedName>
</protein>
<evidence type="ECO:0000313" key="2">
    <source>
        <dbReference type="Proteomes" id="UP000692954"/>
    </source>
</evidence>
<dbReference type="AlphaFoldDB" id="A0A8S1NCZ3"/>
<dbReference type="Proteomes" id="UP000692954">
    <property type="component" value="Unassembled WGS sequence"/>
</dbReference>
<dbReference type="EMBL" id="CAJJDN010000050">
    <property type="protein sequence ID" value="CAD8086925.1"/>
    <property type="molecule type" value="Genomic_DNA"/>
</dbReference>
<evidence type="ECO:0000313" key="1">
    <source>
        <dbReference type="EMBL" id="CAD8086925.1"/>
    </source>
</evidence>
<comment type="caution">
    <text evidence="1">The sequence shown here is derived from an EMBL/GenBank/DDBJ whole genome shotgun (WGS) entry which is preliminary data.</text>
</comment>
<organism evidence="1 2">
    <name type="scientific">Paramecium sonneborni</name>
    <dbReference type="NCBI Taxonomy" id="65129"/>
    <lineage>
        <taxon>Eukaryota</taxon>
        <taxon>Sar</taxon>
        <taxon>Alveolata</taxon>
        <taxon>Ciliophora</taxon>
        <taxon>Intramacronucleata</taxon>
        <taxon>Oligohymenophorea</taxon>
        <taxon>Peniculida</taxon>
        <taxon>Parameciidae</taxon>
        <taxon>Paramecium</taxon>
    </lineage>
</organism>
<name>A0A8S1NCZ3_9CILI</name>
<dbReference type="OrthoDB" id="298898at2759"/>
<reference evidence="1" key="1">
    <citation type="submission" date="2021-01" db="EMBL/GenBank/DDBJ databases">
        <authorList>
            <consortium name="Genoscope - CEA"/>
            <person name="William W."/>
        </authorList>
    </citation>
    <scope>NUCLEOTIDE SEQUENCE</scope>
</reference>
<accession>A0A8S1NCZ3</accession>
<keyword evidence="2" id="KW-1185">Reference proteome</keyword>
<sequence>MILKIRQLFSTTAETVSSSKQWMKFFNNTSGIQINIERSLKNDASENLNYYVRQNYKTFNQEQLFSAYIKKDLQFEIQKQVQMEVLERFVANQMSFSENMLVSYLSKEAQMLPAYYSIIAQNLLLNGLNVFDKLNKIQQIEYMRLSIQAGFLNSDILQQFIKNLKMDDQFAESLTLLQFKCIMTVFDHCATSPYDLGLQPGFIDYLFNKYLQRLSNFELVASEIIKHEFSQLIITNHYNFLSEEQYTQIKIAYAKIFEKMFNKNYNFIVHRNLNGKDIAKKLYWLYSPEDFKLIQRTLNYLISSSIYQSEFKVDYTIYALSQYFKYFSPQLYSLSLKYCQKQYNYKTSKNDIKQIIYLLNSNSIKGFRSILSDRIMIDDVEIFIRNAFISYLNNVKEEELLIFEDAFDPNMELDVEIEFNDAEYSEILPYYQNNHKNQEVQNHQNQQLFIANLKNKFYALQNILQKNGFQRIQTSKINKRITILDPILTFIEALYFASIYIPEFQPQTKIFKTPQMLKFINNLIYMPNLLEHLIQLNQIWPNLFSEDIKSIILINKSRIDQIYNSCKNPQEFIDKVEGQIKKSHLERSRKQLYRNRTYQGIISMFNFIRPKPHSILSPILKNPYDEYTIEEAYCNSENNTYWKVSQKSENVIQHTHFKELIWQSLKLDSNEWIINYSDYPHILDFVCLKQKIAVFLEEYPRLIRGLEKIYTVDTERSAEYFSRLGYQIVFIDYNVYHPDSKQMLDILKQKFIFRYN</sequence>
<gene>
    <name evidence="1" type="ORF">PSON_ATCC_30995.1.T0500259</name>
</gene>
<evidence type="ECO:0008006" key="3">
    <source>
        <dbReference type="Google" id="ProtNLM"/>
    </source>
</evidence>
<proteinExistence type="predicted"/>